<proteinExistence type="predicted"/>
<feature type="region of interest" description="Disordered" evidence="1">
    <location>
        <begin position="300"/>
        <end position="333"/>
    </location>
</feature>
<evidence type="ECO:0000256" key="1">
    <source>
        <dbReference type="SAM" id="MobiDB-lite"/>
    </source>
</evidence>
<dbReference type="EMBL" id="OZ035824">
    <property type="protein sequence ID" value="CAL1591873.1"/>
    <property type="molecule type" value="Genomic_DNA"/>
</dbReference>
<feature type="compositionally biased region" description="Low complexity" evidence="1">
    <location>
        <begin position="312"/>
        <end position="333"/>
    </location>
</feature>
<feature type="region of interest" description="Disordered" evidence="1">
    <location>
        <begin position="161"/>
        <end position="182"/>
    </location>
</feature>
<organism evidence="2 3">
    <name type="scientific">Knipowitschia caucasica</name>
    <name type="common">Caucasian dwarf goby</name>
    <name type="synonym">Pomatoschistus caucasicus</name>
    <dbReference type="NCBI Taxonomy" id="637954"/>
    <lineage>
        <taxon>Eukaryota</taxon>
        <taxon>Metazoa</taxon>
        <taxon>Chordata</taxon>
        <taxon>Craniata</taxon>
        <taxon>Vertebrata</taxon>
        <taxon>Euteleostomi</taxon>
        <taxon>Actinopterygii</taxon>
        <taxon>Neopterygii</taxon>
        <taxon>Teleostei</taxon>
        <taxon>Neoteleostei</taxon>
        <taxon>Acanthomorphata</taxon>
        <taxon>Gobiaria</taxon>
        <taxon>Gobiiformes</taxon>
        <taxon>Gobioidei</taxon>
        <taxon>Gobiidae</taxon>
        <taxon>Gobiinae</taxon>
        <taxon>Knipowitschia</taxon>
    </lineage>
</organism>
<feature type="region of interest" description="Disordered" evidence="1">
    <location>
        <begin position="31"/>
        <end position="84"/>
    </location>
</feature>
<keyword evidence="3" id="KW-1185">Reference proteome</keyword>
<reference evidence="2 3" key="1">
    <citation type="submission" date="2024-04" db="EMBL/GenBank/DDBJ databases">
        <authorList>
            <person name="Waldvogel A.-M."/>
            <person name="Schoenle A."/>
        </authorList>
    </citation>
    <scope>NUCLEOTIDE SEQUENCE [LARGE SCALE GENOMIC DNA]</scope>
</reference>
<name>A0AAV2KT14_KNICA</name>
<gene>
    <name evidence="2" type="ORF">KC01_LOCUS21208</name>
</gene>
<evidence type="ECO:0000313" key="2">
    <source>
        <dbReference type="EMBL" id="CAL1591873.1"/>
    </source>
</evidence>
<protein>
    <submittedName>
        <fullName evidence="2">Uncharacterized protein</fullName>
    </submittedName>
</protein>
<dbReference type="Proteomes" id="UP001497482">
    <property type="component" value="Chromosome 2"/>
</dbReference>
<accession>A0AAV2KT14</accession>
<evidence type="ECO:0000313" key="3">
    <source>
        <dbReference type="Proteomes" id="UP001497482"/>
    </source>
</evidence>
<sequence length="352" mass="38256">MASLPLLPHSSTSHPSSITLLYQSRLPSTPPPIVYPSNTRSPLGDDLAHIPQFPPSSPTPHSYKSQPLAPRISAQTSPPRPPSTFFTHSRVSHLSYLPLCSLVSARVTWLVSSLISPFPLTPSILSSQFHLPPHHSRFFLFLSLSTHSTTRRSSLPLLIQSSTPLDHHPPRQTPLSHGPFSERSSSQLLNVISSLSSSSSSPSISDLLSPSLWTLGIHRKSASLLLLSFSLILVQLTPKLQWNWLTVERALILSFSPHRTLLVLLPPSQTIPPLSPLVHISSSPVPSIHIALFCLPPTPPNSSPSAHHRPSSPHLSPSSSQTRLPSPSSSSSTLPYLLSHFSPPLSTRSLLL</sequence>
<dbReference type="AlphaFoldDB" id="A0AAV2KT14"/>